<sequence>MTSKTALRGVVERMLQQFSGFEHRIMAVRGENVALTWSRWSDVSGNQAACYHTYELDDDGHLARNDRSADDLRASLEQLYGMVAAVRSWFPALRWLSPTLLVARLDREGTGPDGERYSWVRILVISYRDGLLASIGEFDADDDAAAFAYASEMP</sequence>
<dbReference type="Proteomes" id="UP000466445">
    <property type="component" value="Chromosome"/>
</dbReference>
<keyword evidence="2" id="KW-1185">Reference proteome</keyword>
<dbReference type="AlphaFoldDB" id="A0A7I7SUY7"/>
<evidence type="ECO:0000313" key="2">
    <source>
        <dbReference type="Proteomes" id="UP000466445"/>
    </source>
</evidence>
<accession>A0A7I7SUY7</accession>
<gene>
    <name evidence="1" type="ORF">MSAR_32570</name>
</gene>
<dbReference type="RefSeq" id="WP_163698515.1">
    <property type="nucleotide sequence ID" value="NZ_AP022595.1"/>
</dbReference>
<protein>
    <submittedName>
        <fullName evidence="1">Uncharacterized protein</fullName>
    </submittedName>
</protein>
<organism evidence="1 2">
    <name type="scientific">Mycolicibacterium sarraceniae</name>
    <dbReference type="NCBI Taxonomy" id="1534348"/>
    <lineage>
        <taxon>Bacteria</taxon>
        <taxon>Bacillati</taxon>
        <taxon>Actinomycetota</taxon>
        <taxon>Actinomycetes</taxon>
        <taxon>Mycobacteriales</taxon>
        <taxon>Mycobacteriaceae</taxon>
        <taxon>Mycolicibacterium</taxon>
    </lineage>
</organism>
<dbReference type="EMBL" id="AP022595">
    <property type="protein sequence ID" value="BBY60121.1"/>
    <property type="molecule type" value="Genomic_DNA"/>
</dbReference>
<proteinExistence type="predicted"/>
<dbReference type="KEGG" id="msar:MSAR_32570"/>
<name>A0A7I7SUY7_9MYCO</name>
<reference evidence="1 2" key="1">
    <citation type="journal article" date="2019" name="Emerg. Microbes Infect.">
        <title>Comprehensive subspecies identification of 175 nontuberculous mycobacteria species based on 7547 genomic profiles.</title>
        <authorList>
            <person name="Matsumoto Y."/>
            <person name="Kinjo T."/>
            <person name="Motooka D."/>
            <person name="Nabeya D."/>
            <person name="Jung N."/>
            <person name="Uechi K."/>
            <person name="Horii T."/>
            <person name="Iida T."/>
            <person name="Fujita J."/>
            <person name="Nakamura S."/>
        </authorList>
    </citation>
    <scope>NUCLEOTIDE SEQUENCE [LARGE SCALE GENOMIC DNA]</scope>
    <source>
        <strain evidence="1 2">JCM 30395</strain>
    </source>
</reference>
<evidence type="ECO:0000313" key="1">
    <source>
        <dbReference type="EMBL" id="BBY60121.1"/>
    </source>
</evidence>